<dbReference type="EMBL" id="CP054698">
    <property type="protein sequence ID" value="QMS91358.1"/>
    <property type="molecule type" value="Genomic_DNA"/>
</dbReference>
<protein>
    <submittedName>
        <fullName evidence="1">Uncharacterized protein</fullName>
    </submittedName>
</protein>
<evidence type="ECO:0000313" key="1">
    <source>
        <dbReference type="EMBL" id="QMS91358.1"/>
    </source>
</evidence>
<reference evidence="2" key="1">
    <citation type="submission" date="2020-06" db="EMBL/GenBank/DDBJ databases">
        <title>Nostoc edaphicum CCNP1411 genome.</title>
        <authorList>
            <person name="Fidor A."/>
            <person name="Grabski M."/>
            <person name="Gawor J."/>
            <person name="Gromadka R."/>
            <person name="Wegrzyn G."/>
            <person name="Mazur-Marzec H."/>
        </authorList>
    </citation>
    <scope>NUCLEOTIDE SEQUENCE [LARGE SCALE GENOMIC DNA]</scope>
    <source>
        <strain evidence="2">CCNP1411</strain>
    </source>
</reference>
<dbReference type="RefSeq" id="WP_181928993.1">
    <property type="nucleotide sequence ID" value="NZ_CP054698.1"/>
</dbReference>
<name>A0A7D7LEX7_9NOSO</name>
<gene>
    <name evidence="1" type="ORF">HUN01_28565</name>
</gene>
<accession>A0A7D7LEX7</accession>
<sequence>MPRNLEIFNRGDWFLQEGMRDDGNFGYPIYYRHAIAYSIAINIIAGKDSDWMAQQVDSVIAALDKDRYYQCKDFIELYPFAGFPLAGNLFAGGTKGIPKGVVLVDQTNSYYPLVFYGENNERDGKPRVSALKHSLVSVKDGLTQIFDKLNCLEDKSQWDEDFQNELWEIYPGKPNT</sequence>
<dbReference type="KEGG" id="ned:HUN01_28565"/>
<evidence type="ECO:0000313" key="2">
    <source>
        <dbReference type="Proteomes" id="UP000514713"/>
    </source>
</evidence>
<keyword evidence="2" id="KW-1185">Reference proteome</keyword>
<dbReference type="Proteomes" id="UP000514713">
    <property type="component" value="Chromosome"/>
</dbReference>
<organism evidence="1 2">
    <name type="scientific">Nostoc edaphicum CCNP1411</name>
    <dbReference type="NCBI Taxonomy" id="1472755"/>
    <lineage>
        <taxon>Bacteria</taxon>
        <taxon>Bacillati</taxon>
        <taxon>Cyanobacteriota</taxon>
        <taxon>Cyanophyceae</taxon>
        <taxon>Nostocales</taxon>
        <taxon>Nostocaceae</taxon>
        <taxon>Nostoc</taxon>
    </lineage>
</organism>
<proteinExistence type="predicted"/>
<dbReference type="AlphaFoldDB" id="A0A7D7LEX7"/>